<reference evidence="2" key="2">
    <citation type="submission" date="2025-08" db="UniProtKB">
        <authorList>
            <consortium name="RefSeq"/>
        </authorList>
    </citation>
    <scope>IDENTIFICATION</scope>
    <source>
        <tissue evidence="2">Young leaves</tissue>
    </source>
</reference>
<keyword evidence="1" id="KW-1185">Reference proteome</keyword>
<dbReference type="PANTHER" id="PTHR15503:SF22">
    <property type="entry name" value="TRANSPOSON TY3-I GAG POLYPROTEIN"/>
    <property type="match status" value="1"/>
</dbReference>
<dbReference type="Pfam" id="PF08284">
    <property type="entry name" value="RVP_2"/>
    <property type="match status" value="1"/>
</dbReference>
<protein>
    <submittedName>
        <fullName evidence="2">Uncharacterized protein LOC113855916</fullName>
    </submittedName>
</protein>
<dbReference type="Proteomes" id="UP000694853">
    <property type="component" value="Unplaced"/>
</dbReference>
<dbReference type="RefSeq" id="XP_027343350.1">
    <property type="nucleotide sequence ID" value="XM_027487549.1"/>
</dbReference>
<dbReference type="Gene3D" id="3.10.10.10">
    <property type="entry name" value="HIV Type 1 Reverse Transcriptase, subunit A, domain 1"/>
    <property type="match status" value="1"/>
</dbReference>
<reference evidence="1" key="1">
    <citation type="journal article" date="2019" name="Toxins">
        <title>Detection of Abrin-Like and Prepropulchellin-Like Toxin Genes and Transcripts Using Whole Genome Sequencing and Full-Length Transcript Sequencing of Abrus precatorius.</title>
        <authorList>
            <person name="Hovde B.T."/>
            <person name="Daligault H.E."/>
            <person name="Hanschen E.R."/>
            <person name="Kunde Y.A."/>
            <person name="Johnson M.B."/>
            <person name="Starkenburg S.R."/>
            <person name="Johnson S.L."/>
        </authorList>
    </citation>
    <scope>NUCLEOTIDE SEQUENCE [LARGE SCALE GENOMIC DNA]</scope>
</reference>
<organism evidence="1 2">
    <name type="scientific">Abrus precatorius</name>
    <name type="common">Indian licorice</name>
    <name type="synonym">Glycine abrus</name>
    <dbReference type="NCBI Taxonomy" id="3816"/>
    <lineage>
        <taxon>Eukaryota</taxon>
        <taxon>Viridiplantae</taxon>
        <taxon>Streptophyta</taxon>
        <taxon>Embryophyta</taxon>
        <taxon>Tracheophyta</taxon>
        <taxon>Spermatophyta</taxon>
        <taxon>Magnoliopsida</taxon>
        <taxon>eudicotyledons</taxon>
        <taxon>Gunneridae</taxon>
        <taxon>Pentapetalae</taxon>
        <taxon>rosids</taxon>
        <taxon>fabids</taxon>
        <taxon>Fabales</taxon>
        <taxon>Fabaceae</taxon>
        <taxon>Papilionoideae</taxon>
        <taxon>50 kb inversion clade</taxon>
        <taxon>NPAAA clade</taxon>
        <taxon>indigoferoid/millettioid clade</taxon>
        <taxon>Abreae</taxon>
        <taxon>Abrus</taxon>
    </lineage>
</organism>
<gene>
    <name evidence="2" type="primary">LOC113855916</name>
</gene>
<dbReference type="AlphaFoldDB" id="A0A8B8KHR8"/>
<dbReference type="GeneID" id="113855916"/>
<evidence type="ECO:0000313" key="1">
    <source>
        <dbReference type="Proteomes" id="UP000694853"/>
    </source>
</evidence>
<evidence type="ECO:0000313" key="2">
    <source>
        <dbReference type="RefSeq" id="XP_027343350.1"/>
    </source>
</evidence>
<dbReference type="OrthoDB" id="1749187at2759"/>
<dbReference type="InterPro" id="IPR043502">
    <property type="entry name" value="DNA/RNA_pol_sf"/>
</dbReference>
<proteinExistence type="predicted"/>
<dbReference type="PANTHER" id="PTHR15503">
    <property type="entry name" value="LDOC1 RELATED"/>
    <property type="match status" value="1"/>
</dbReference>
<name>A0A8B8KHR8_ABRPR</name>
<dbReference type="KEGG" id="aprc:113855916"/>
<sequence length="223" mass="24661">MKVTETLPYGVELGTGTQLQSKKVCEGVRLDVQGVAIVQTFYLIKLGSVDIVLGMEWLQRLGTITANFYQLYIKWQKGAESRMIRGDASLGRKCATLKTTLKALKEEGGGILVTAVGPEVEAPSEILDVMRKLQEEFEDIGTIQKGLPPVRTCDHAIILKEGAVIPHIRPYRYPHSQKNEIDKLVDEMLEAGIIKPSISPYSRPVLLGRRRMEDGGSALTTEP</sequence>
<accession>A0A8B8KHR8</accession>
<dbReference type="SUPFAM" id="SSF56672">
    <property type="entry name" value="DNA/RNA polymerases"/>
    <property type="match status" value="1"/>
</dbReference>
<dbReference type="InterPro" id="IPR032567">
    <property type="entry name" value="RTL1-rel"/>
</dbReference>
<dbReference type="CDD" id="cd00303">
    <property type="entry name" value="retropepsin_like"/>
    <property type="match status" value="1"/>
</dbReference>